<dbReference type="PANTHER" id="PTHR46880:SF5">
    <property type="entry name" value="DUF4371 DOMAIN-CONTAINING PROTEIN"/>
    <property type="match status" value="1"/>
</dbReference>
<evidence type="ECO:0000313" key="2">
    <source>
        <dbReference type="Proteomes" id="UP001497444"/>
    </source>
</evidence>
<dbReference type="EMBL" id="OZ020110">
    <property type="protein sequence ID" value="CAK9262607.1"/>
    <property type="molecule type" value="Genomic_DNA"/>
</dbReference>
<evidence type="ECO:0008006" key="3">
    <source>
        <dbReference type="Google" id="ProtNLM"/>
    </source>
</evidence>
<gene>
    <name evidence="1" type="ORF">CSSPJE1EN1_LOCUS8085</name>
</gene>
<reference evidence="1" key="1">
    <citation type="submission" date="2024-02" db="EMBL/GenBank/DDBJ databases">
        <authorList>
            <consortium name="ELIXIR-Norway"/>
            <consortium name="Elixir Norway"/>
        </authorList>
    </citation>
    <scope>NUCLEOTIDE SEQUENCE</scope>
</reference>
<dbReference type="PANTHER" id="PTHR46880">
    <property type="entry name" value="RAS-ASSOCIATING DOMAIN-CONTAINING PROTEIN"/>
    <property type="match status" value="1"/>
</dbReference>
<organism evidence="1 2">
    <name type="scientific">Sphagnum jensenii</name>
    <dbReference type="NCBI Taxonomy" id="128206"/>
    <lineage>
        <taxon>Eukaryota</taxon>
        <taxon>Viridiplantae</taxon>
        <taxon>Streptophyta</taxon>
        <taxon>Embryophyta</taxon>
        <taxon>Bryophyta</taxon>
        <taxon>Sphagnophytina</taxon>
        <taxon>Sphagnopsida</taxon>
        <taxon>Sphagnales</taxon>
        <taxon>Sphagnaceae</taxon>
        <taxon>Sphagnum</taxon>
    </lineage>
</organism>
<evidence type="ECO:0000313" key="1">
    <source>
        <dbReference type="EMBL" id="CAK9262607.1"/>
    </source>
</evidence>
<sequence>MKRWLADYAVAPGLSNQDVWACIKKEHRLELPHMLPFAEAMFCVPIETACVERGFSEHRVIKHRLTNRLRVVTVDSLMRVSILASSVESFDYAAAKEFHSRPVGELLVSKLFAAMSKEPANQVPSFDDGLEDDGFDEEGSVCSSSDESECWGDAEMVGVQRKELDFLAKEAEKPVEQLSNVSQLLRNLHAK</sequence>
<proteinExistence type="predicted"/>
<dbReference type="Proteomes" id="UP001497444">
    <property type="component" value="Chromosome 15"/>
</dbReference>
<keyword evidence="2" id="KW-1185">Reference proteome</keyword>
<protein>
    <recommendedName>
        <fullName evidence="3">HAT C-terminal dimerisation domain-containing protein</fullName>
    </recommendedName>
</protein>
<accession>A0ABP0W829</accession>
<name>A0ABP0W829_9BRYO</name>